<feature type="region of interest" description="Disordered" evidence="1">
    <location>
        <begin position="15"/>
        <end position="55"/>
    </location>
</feature>
<accession>A0A9P5PES7</accession>
<evidence type="ECO:0000313" key="2">
    <source>
        <dbReference type="EMBL" id="KAF9061362.1"/>
    </source>
</evidence>
<evidence type="ECO:0000313" key="3">
    <source>
        <dbReference type="Proteomes" id="UP000772434"/>
    </source>
</evidence>
<protein>
    <submittedName>
        <fullName evidence="2">Uncharacterized protein</fullName>
    </submittedName>
</protein>
<organism evidence="2 3">
    <name type="scientific">Rhodocollybia butyracea</name>
    <dbReference type="NCBI Taxonomy" id="206335"/>
    <lineage>
        <taxon>Eukaryota</taxon>
        <taxon>Fungi</taxon>
        <taxon>Dikarya</taxon>
        <taxon>Basidiomycota</taxon>
        <taxon>Agaricomycotina</taxon>
        <taxon>Agaricomycetes</taxon>
        <taxon>Agaricomycetidae</taxon>
        <taxon>Agaricales</taxon>
        <taxon>Marasmiineae</taxon>
        <taxon>Omphalotaceae</taxon>
        <taxon>Rhodocollybia</taxon>
    </lineage>
</organism>
<feature type="compositionally biased region" description="Basic and acidic residues" evidence="1">
    <location>
        <begin position="44"/>
        <end position="55"/>
    </location>
</feature>
<gene>
    <name evidence="2" type="ORF">BDP27DRAFT_1429057</name>
</gene>
<dbReference type="EMBL" id="JADNRY010000205">
    <property type="protein sequence ID" value="KAF9061362.1"/>
    <property type="molecule type" value="Genomic_DNA"/>
</dbReference>
<dbReference type="AlphaFoldDB" id="A0A9P5PES7"/>
<name>A0A9P5PES7_9AGAR</name>
<comment type="caution">
    <text evidence="2">The sequence shown here is derived from an EMBL/GenBank/DDBJ whole genome shotgun (WGS) entry which is preliminary data.</text>
</comment>
<reference evidence="2" key="1">
    <citation type="submission" date="2020-11" db="EMBL/GenBank/DDBJ databases">
        <authorList>
            <consortium name="DOE Joint Genome Institute"/>
            <person name="Ahrendt S."/>
            <person name="Riley R."/>
            <person name="Andreopoulos W."/>
            <person name="Labutti K."/>
            <person name="Pangilinan J."/>
            <person name="Ruiz-Duenas F.J."/>
            <person name="Barrasa J.M."/>
            <person name="Sanchez-Garcia M."/>
            <person name="Camarero S."/>
            <person name="Miyauchi S."/>
            <person name="Serrano A."/>
            <person name="Linde D."/>
            <person name="Babiker R."/>
            <person name="Drula E."/>
            <person name="Ayuso-Fernandez I."/>
            <person name="Pacheco R."/>
            <person name="Padilla G."/>
            <person name="Ferreira P."/>
            <person name="Barriuso J."/>
            <person name="Kellner H."/>
            <person name="Castanera R."/>
            <person name="Alfaro M."/>
            <person name="Ramirez L."/>
            <person name="Pisabarro A.G."/>
            <person name="Kuo A."/>
            <person name="Tritt A."/>
            <person name="Lipzen A."/>
            <person name="He G."/>
            <person name="Yan M."/>
            <person name="Ng V."/>
            <person name="Cullen D."/>
            <person name="Martin F."/>
            <person name="Rosso M.-N."/>
            <person name="Henrissat B."/>
            <person name="Hibbett D."/>
            <person name="Martinez A.T."/>
            <person name="Grigoriev I.V."/>
        </authorList>
    </citation>
    <scope>NUCLEOTIDE SEQUENCE</scope>
    <source>
        <strain evidence="2">AH 40177</strain>
    </source>
</reference>
<sequence length="326" mass="37481">MPSKNPKPMTLYVLNASSSHETEESAQGSVRIAPSKRRIPSGDSETKESNKKPKLEAMKYHMERPDTMAYGIVCNEVQDHLLTDCYKKLNNQKYVGKFVDYKHHECDESFHLLHIIDDFTEDSKEMLMSNMKYWVKFEQEFPYINTSRIALDHLYKMSLSRGFLQYLANDKTKPKVAKVISVGKISHCCLVSTEQVNVKETIKSVKQVKFQFLSQEMELACACVCHVFNRGELTCNIWNGEFTAGSKFGQPSLIGIPRASVRNLPDVPNPSVFIPIYDIRKQSFTSDDLKNDGLKSIPYFKKPDLYFLNMAGHVQRYLNRFKASFK</sequence>
<proteinExistence type="predicted"/>
<dbReference type="Proteomes" id="UP000772434">
    <property type="component" value="Unassembled WGS sequence"/>
</dbReference>
<keyword evidence="3" id="KW-1185">Reference proteome</keyword>
<evidence type="ECO:0000256" key="1">
    <source>
        <dbReference type="SAM" id="MobiDB-lite"/>
    </source>
</evidence>